<reference evidence="3 4" key="1">
    <citation type="submission" date="2024-10" db="EMBL/GenBank/DDBJ databases">
        <title>Updated reference genomes for cyclostephanoid diatoms.</title>
        <authorList>
            <person name="Roberts W.R."/>
            <person name="Alverson A.J."/>
        </authorList>
    </citation>
    <scope>NUCLEOTIDE SEQUENCE [LARGE SCALE GENOMIC DNA]</scope>
    <source>
        <strain evidence="3 4">AJA228-03</strain>
    </source>
</reference>
<feature type="compositionally biased region" description="Basic and acidic residues" evidence="2">
    <location>
        <begin position="67"/>
        <end position="80"/>
    </location>
</feature>
<feature type="compositionally biased region" description="Basic and acidic residues" evidence="2">
    <location>
        <begin position="96"/>
        <end position="106"/>
    </location>
</feature>
<dbReference type="AlphaFoldDB" id="A0ABD3R462"/>
<keyword evidence="1" id="KW-0175">Coiled coil</keyword>
<dbReference type="Proteomes" id="UP001530377">
    <property type="component" value="Unassembled WGS sequence"/>
</dbReference>
<evidence type="ECO:0000256" key="1">
    <source>
        <dbReference type="SAM" id="Coils"/>
    </source>
</evidence>
<comment type="caution">
    <text evidence="3">The sequence shown here is derived from an EMBL/GenBank/DDBJ whole genome shotgun (WGS) entry which is preliminary data.</text>
</comment>
<feature type="region of interest" description="Disordered" evidence="2">
    <location>
        <begin position="65"/>
        <end position="120"/>
    </location>
</feature>
<feature type="coiled-coil region" evidence="1">
    <location>
        <begin position="721"/>
        <end position="755"/>
    </location>
</feature>
<accession>A0ABD3R462</accession>
<proteinExistence type="predicted"/>
<evidence type="ECO:0000313" key="3">
    <source>
        <dbReference type="EMBL" id="KAL3806416.1"/>
    </source>
</evidence>
<name>A0ABD3R462_9STRA</name>
<evidence type="ECO:0000256" key="2">
    <source>
        <dbReference type="SAM" id="MobiDB-lite"/>
    </source>
</evidence>
<dbReference type="EMBL" id="JALLPB020000813">
    <property type="protein sequence ID" value="KAL3806416.1"/>
    <property type="molecule type" value="Genomic_DNA"/>
</dbReference>
<dbReference type="PANTHER" id="PTHR13063">
    <property type="entry name" value="ENOS INTERACTING PROTEIN"/>
    <property type="match status" value="1"/>
</dbReference>
<evidence type="ECO:0000313" key="4">
    <source>
        <dbReference type="Proteomes" id="UP001530377"/>
    </source>
</evidence>
<protein>
    <submittedName>
        <fullName evidence="3">Uncharacterized protein</fullName>
    </submittedName>
</protein>
<organism evidence="3 4">
    <name type="scientific">Cyclostephanos tholiformis</name>
    <dbReference type="NCBI Taxonomy" id="382380"/>
    <lineage>
        <taxon>Eukaryota</taxon>
        <taxon>Sar</taxon>
        <taxon>Stramenopiles</taxon>
        <taxon>Ochrophyta</taxon>
        <taxon>Bacillariophyta</taxon>
        <taxon>Coscinodiscophyceae</taxon>
        <taxon>Thalassiosirophycidae</taxon>
        <taxon>Stephanodiscales</taxon>
        <taxon>Stephanodiscaceae</taxon>
        <taxon>Cyclostephanos</taxon>
    </lineage>
</organism>
<sequence>MDCHTGSSSDAMPREGRLSSYVSLSQTDESRGHVHIGRLENSMPHIPAEDVVPNIHPAIANVSYHGADIDRPRPTHREDCDSMDGTNHPQINNIIDRSESSIDNDNRVPPADSNALPFPIRDGIPSSAPFASSDTYLPRLAMSNVSLEHDMGDCHSECLVVEGRLADFSDNDEYIDDSSDTDEGGIVILDESTEEEYEEAMRESSRESQHTRPRVHLPSPDTSCTSNTFKKARMGITQASMYENDPIVLQAAARVNAIFSNAHPSFANESVDLEQLLREADDRSYIQMNDNYRDEGHAEEFNRSDSQNVSKQHFWQRMPCSASINEISEPRRQYQNLATLASQSHTPVRATRIRHDKYLVEVSMHRSNDTTNQNSDIREVIDVMANVELLHLWFDAIPAVFDATIQDGGSGGGNGASSPQSSSSSPLNSMDGNVLAANDDANRQYDGQWVEISTPPLKIPSDARVSGCLRAFRVSLRSLLGFPPRIRSMIFVERSCGRMGMTLGPFPDGFLCSGGTMAYHTFNVRISNDEEIGDVATNNRRCVVISDEVRLQRGGADDDFIGRTRRTSCCICSVFRFVLGLLEWALLYRCYQPDLASYMQQSCSSLERLRSLVERGGESAAYHGGGELITGGEDWHGEDATDILGSPLLGRMKSKQPGGHNPLTAHEVKRLKSCGWGTQATRLSTASHLPFGRCCLGLSPIAAGDAVATPSGHVYSREAIVNYLLTKNGELRRRREEYERKRLSVEERRVEWEEREMKARREAFARKDQGAMSMSSSSTTALVVRDAETDVPVRGYAAAASAAGTGPGTGTRGRRAENSLAHVSYWLASSQPRRGEDGDDGSVFDYAREIAALPPPPPDRPASPMSGEPLRLKQLIPLNLVHETSVAGESNDGGRVLCAVSHNAITTQSVIVIKNTGQVMLKSVYEELALPSMTCPVTGRKFKEKDVLELVRGRSGYAASGEVIAKKYNPTLT</sequence>
<gene>
    <name evidence="3" type="ORF">ACHAXA_002662</name>
</gene>
<feature type="compositionally biased region" description="Polar residues" evidence="2">
    <location>
        <begin position="84"/>
        <end position="95"/>
    </location>
</feature>
<dbReference type="PANTHER" id="PTHR13063:SF10">
    <property type="entry name" value="NITRIC OXIDE SYNTHASE-INTERACTING PROTEIN"/>
    <property type="match status" value="1"/>
</dbReference>
<dbReference type="CDD" id="cd16662">
    <property type="entry name" value="RING-Ubox2_NOSIP"/>
    <property type="match status" value="1"/>
</dbReference>
<feature type="compositionally biased region" description="Low complexity" evidence="2">
    <location>
        <begin position="416"/>
        <end position="429"/>
    </location>
</feature>
<feature type="compositionally biased region" description="Basic and acidic residues" evidence="2">
    <location>
        <begin position="199"/>
        <end position="210"/>
    </location>
</feature>
<keyword evidence="4" id="KW-1185">Reference proteome</keyword>
<dbReference type="InterPro" id="IPR016818">
    <property type="entry name" value="NOSIP"/>
</dbReference>
<feature type="region of interest" description="Disordered" evidence="2">
    <location>
        <begin position="193"/>
        <end position="227"/>
    </location>
</feature>
<feature type="region of interest" description="Disordered" evidence="2">
    <location>
        <begin position="409"/>
        <end position="434"/>
    </location>
</feature>